<gene>
    <name evidence="2" type="ORF">D1610_03935</name>
</gene>
<dbReference type="AlphaFoldDB" id="A0A396RT48"/>
<dbReference type="OrthoDB" id="8228089at2"/>
<dbReference type="PRINTS" id="PR00598">
    <property type="entry name" value="HTHMARR"/>
</dbReference>
<dbReference type="PANTHER" id="PTHR33164">
    <property type="entry name" value="TRANSCRIPTIONAL REGULATOR, MARR FAMILY"/>
    <property type="match status" value="1"/>
</dbReference>
<dbReference type="InterPro" id="IPR036388">
    <property type="entry name" value="WH-like_DNA-bd_sf"/>
</dbReference>
<dbReference type="SUPFAM" id="SSF46785">
    <property type="entry name" value="Winged helix' DNA-binding domain"/>
    <property type="match status" value="1"/>
</dbReference>
<evidence type="ECO:0000259" key="1">
    <source>
        <dbReference type="PROSITE" id="PS50995"/>
    </source>
</evidence>
<keyword evidence="3" id="KW-1185">Reference proteome</keyword>
<evidence type="ECO:0000313" key="3">
    <source>
        <dbReference type="Proteomes" id="UP000266693"/>
    </source>
</evidence>
<accession>A0A396RT48</accession>
<dbReference type="PROSITE" id="PS50995">
    <property type="entry name" value="HTH_MARR_2"/>
    <property type="match status" value="1"/>
</dbReference>
<dbReference type="PANTHER" id="PTHR33164:SF43">
    <property type="entry name" value="HTH-TYPE TRANSCRIPTIONAL REPRESSOR YETL"/>
    <property type="match status" value="1"/>
</dbReference>
<sequence>MTTGLNDLVPSHASRGQGEYDIGVLRDVIVFRLRRIRNHMTESFRAGGWRDGLKPGEFTTLALIVANPGISQIDLARVGGFDQTSLVGIMDDLERRGWAGRAKDPDDRRRHRIVATAAGREALDGLMARAQENERPAREALTPAELDAFMNALDKIYHRLLDPE</sequence>
<dbReference type="Proteomes" id="UP000266693">
    <property type="component" value="Unassembled WGS sequence"/>
</dbReference>
<protein>
    <submittedName>
        <fullName evidence="2">MarR family transcriptional regulator</fullName>
    </submittedName>
</protein>
<feature type="domain" description="HTH marR-type" evidence="1">
    <location>
        <begin position="26"/>
        <end position="158"/>
    </location>
</feature>
<dbReference type="InterPro" id="IPR000835">
    <property type="entry name" value="HTH_MarR-typ"/>
</dbReference>
<dbReference type="SMART" id="SM00347">
    <property type="entry name" value="HTH_MARR"/>
    <property type="match status" value="1"/>
</dbReference>
<organism evidence="2 3">
    <name type="scientific">Sphingomonas gilva</name>
    <dbReference type="NCBI Taxonomy" id="2305907"/>
    <lineage>
        <taxon>Bacteria</taxon>
        <taxon>Pseudomonadati</taxon>
        <taxon>Pseudomonadota</taxon>
        <taxon>Alphaproteobacteria</taxon>
        <taxon>Sphingomonadales</taxon>
        <taxon>Sphingomonadaceae</taxon>
        <taxon>Sphingomonas</taxon>
    </lineage>
</organism>
<dbReference type="GO" id="GO:0003700">
    <property type="term" value="F:DNA-binding transcription factor activity"/>
    <property type="evidence" value="ECO:0007669"/>
    <property type="project" value="InterPro"/>
</dbReference>
<dbReference type="Gene3D" id="1.10.10.10">
    <property type="entry name" value="Winged helix-like DNA-binding domain superfamily/Winged helix DNA-binding domain"/>
    <property type="match status" value="1"/>
</dbReference>
<dbReference type="InterPro" id="IPR039422">
    <property type="entry name" value="MarR/SlyA-like"/>
</dbReference>
<dbReference type="EMBL" id="QWLV01000001">
    <property type="protein sequence ID" value="RHW19266.1"/>
    <property type="molecule type" value="Genomic_DNA"/>
</dbReference>
<dbReference type="RefSeq" id="WP_118862771.1">
    <property type="nucleotide sequence ID" value="NZ_QWLV01000001.1"/>
</dbReference>
<dbReference type="InterPro" id="IPR036390">
    <property type="entry name" value="WH_DNA-bd_sf"/>
</dbReference>
<dbReference type="GO" id="GO:0006950">
    <property type="term" value="P:response to stress"/>
    <property type="evidence" value="ECO:0007669"/>
    <property type="project" value="TreeGrafter"/>
</dbReference>
<proteinExistence type="predicted"/>
<comment type="caution">
    <text evidence="2">The sequence shown here is derived from an EMBL/GenBank/DDBJ whole genome shotgun (WGS) entry which is preliminary data.</text>
</comment>
<dbReference type="Pfam" id="PF12802">
    <property type="entry name" value="MarR_2"/>
    <property type="match status" value="1"/>
</dbReference>
<name>A0A396RT48_9SPHN</name>
<evidence type="ECO:0000313" key="2">
    <source>
        <dbReference type="EMBL" id="RHW19266.1"/>
    </source>
</evidence>
<reference evidence="2 3" key="1">
    <citation type="submission" date="2018-08" db="EMBL/GenBank/DDBJ databases">
        <title>The multiple taxonomic identification of Sphingomonas gilva.</title>
        <authorList>
            <person name="Zhu D."/>
            <person name="Zheng S."/>
        </authorList>
    </citation>
    <scope>NUCLEOTIDE SEQUENCE [LARGE SCALE GENOMIC DNA]</scope>
    <source>
        <strain evidence="2 3">ZDH117</strain>
    </source>
</reference>